<accession>A0A922NTI0</accession>
<keyword evidence="1" id="KW-0812">Transmembrane</keyword>
<evidence type="ECO:0000313" key="2">
    <source>
        <dbReference type="EMBL" id="KED04067.1"/>
    </source>
</evidence>
<dbReference type="AlphaFoldDB" id="A0A922NTI0"/>
<feature type="transmembrane region" description="Helical" evidence="1">
    <location>
        <begin position="57"/>
        <end position="78"/>
    </location>
</feature>
<dbReference type="CDD" id="cd21809">
    <property type="entry name" value="ABC-2_lan_permease-like"/>
    <property type="match status" value="1"/>
</dbReference>
<dbReference type="Proteomes" id="UP000028704">
    <property type="component" value="Unassembled WGS sequence"/>
</dbReference>
<keyword evidence="1" id="KW-1133">Transmembrane helix</keyword>
<evidence type="ECO:0000256" key="1">
    <source>
        <dbReference type="SAM" id="Phobius"/>
    </source>
</evidence>
<name>A0A922NTI0_9STRE</name>
<feature type="transmembrane region" description="Helical" evidence="1">
    <location>
        <begin position="209"/>
        <end position="233"/>
    </location>
</feature>
<gene>
    <name evidence="2" type="ORF">CECT5772_07013</name>
</gene>
<comment type="caution">
    <text evidence="2">The sequence shown here is derived from an EMBL/GenBank/DDBJ whole genome shotgun (WGS) entry which is preliminary data.</text>
</comment>
<evidence type="ECO:0000313" key="3">
    <source>
        <dbReference type="Proteomes" id="UP000028704"/>
    </source>
</evidence>
<sequence length="247" mass="28023">MGSYFKAEWKKARKIQLLLIGMAFLTFSSFIGLGIYFSNRDVLVEGTQSLVLWGQLTFYNSTLLYSPMLAIIAGLLIIPEFERKNLEMLKANQVSMWKLYFGKLLCSFFIILPVQLVLLIIFIIAINADGIILDLSLQTYIKWVLLSLLASVPIIILQSYIIVKTRNFSKSIGIATVGSVLNFVLIFINEDLTKFFPYSQPMVALHSRALIDMSFGNLSIFLVVNSVFSLLFYKLTVDVLEKIISFK</sequence>
<dbReference type="Pfam" id="PF12730">
    <property type="entry name" value="ABC2_membrane_4"/>
    <property type="match status" value="1"/>
</dbReference>
<proteinExistence type="predicted"/>
<feature type="transmembrane region" description="Helical" evidence="1">
    <location>
        <begin position="15"/>
        <end position="37"/>
    </location>
</feature>
<feature type="transmembrane region" description="Helical" evidence="1">
    <location>
        <begin position="99"/>
        <end position="128"/>
    </location>
</feature>
<feature type="transmembrane region" description="Helical" evidence="1">
    <location>
        <begin position="140"/>
        <end position="163"/>
    </location>
</feature>
<keyword evidence="1" id="KW-0472">Membrane</keyword>
<protein>
    <submittedName>
        <fullName evidence="2">Lantibiotic ABC transporter</fullName>
    </submittedName>
</protein>
<reference evidence="2 3" key="1">
    <citation type="journal article" date="2014" name="Int. J. Syst. Evol. Microbiol.">
        <title>Phylogenomics and the dynamic genome evolution of the genus Streptococcus.</title>
        <authorList>
            <consortium name="The Broad Institute Genome Sequencing Platform"/>
            <person name="Richards V.P."/>
            <person name="Palmer S.R."/>
            <person name="Pavinski Bitar P.D."/>
            <person name="Qin X."/>
            <person name="Weinstock G.M."/>
            <person name="Highlander S.K."/>
            <person name="Town C.D."/>
            <person name="Burne R.A."/>
            <person name="Stanhope M.J."/>
        </authorList>
    </citation>
    <scope>NUCLEOTIDE SEQUENCE [LARGE SCALE GENOMIC DNA]</scope>
    <source>
        <strain evidence="2 3">CECT 5772</strain>
    </source>
</reference>
<dbReference type="EMBL" id="AWEX01000072">
    <property type="protein sequence ID" value="KED04067.1"/>
    <property type="molecule type" value="Genomic_DNA"/>
</dbReference>
<organism evidence="2 3">
    <name type="scientific">Streptococcus equi subsp. ruminatorum CECT 5772</name>
    <dbReference type="NCBI Taxonomy" id="1051981"/>
    <lineage>
        <taxon>Bacteria</taxon>
        <taxon>Bacillati</taxon>
        <taxon>Bacillota</taxon>
        <taxon>Bacilli</taxon>
        <taxon>Lactobacillales</taxon>
        <taxon>Streptococcaceae</taxon>
        <taxon>Streptococcus</taxon>
    </lineage>
</organism>
<feature type="transmembrane region" description="Helical" evidence="1">
    <location>
        <begin position="172"/>
        <end position="189"/>
    </location>
</feature>
<dbReference type="RefSeq" id="WP_037580739.1">
    <property type="nucleotide sequence ID" value="NZ_AWEX01000072.1"/>
</dbReference>